<dbReference type="InterPro" id="IPR005119">
    <property type="entry name" value="LysR_subst-bd"/>
</dbReference>
<comment type="similarity">
    <text evidence="1">Belongs to the LysR transcriptional regulatory family.</text>
</comment>
<dbReference type="RefSeq" id="WP_322187732.1">
    <property type="nucleotide sequence ID" value="NZ_JAXLPB010000004.1"/>
</dbReference>
<reference evidence="6 7" key="1">
    <citation type="submission" date="2023-12" db="EMBL/GenBank/DDBJ databases">
        <title>Description of Novel Strain Fulvimarina sp. 2208YS6-2-32 isolated from Uroteuthis (Photololigo) edulis.</title>
        <authorList>
            <person name="Park J.-S."/>
        </authorList>
    </citation>
    <scope>NUCLEOTIDE SEQUENCE [LARGE SCALE GENOMIC DNA]</scope>
    <source>
        <strain evidence="6 7">2208YS6-2-32</strain>
    </source>
</reference>
<sequence length="308" mass="33364">MGHGIDALTWDDIRLIGVIGEAGSLPEAAQRLGTHHSTVFRRLRQIEAATGFPVFEREGQRLAPSAAGVEIVALAARMRGEVDRTAMKVAGREVLPSGELRVATADSLLIHLLTPVFAGFQVACPNVTLDIVVANRALNLSRRDADVAIRATNKPPETLVGRRLCRIGWALYGRRDPAGSGKPEGNRPDWPEADLANCKWVALGEHMSAMKVVHHALEAAAPGRLRYRVDSVLGLAAAIEAGIGIGHLPCFIGDRSPVLSRLAPPEPEFATDLWLLTHESLRRAPRVRAFMDFVSDAIRTQSRTVEGL</sequence>
<dbReference type="PANTHER" id="PTHR30537">
    <property type="entry name" value="HTH-TYPE TRANSCRIPTIONAL REGULATOR"/>
    <property type="match status" value="1"/>
</dbReference>
<evidence type="ECO:0000313" key="7">
    <source>
        <dbReference type="Proteomes" id="UP001294412"/>
    </source>
</evidence>
<dbReference type="SUPFAM" id="SSF46785">
    <property type="entry name" value="Winged helix' DNA-binding domain"/>
    <property type="match status" value="1"/>
</dbReference>
<dbReference type="Pfam" id="PF00126">
    <property type="entry name" value="HTH_1"/>
    <property type="match status" value="1"/>
</dbReference>
<dbReference type="InterPro" id="IPR000847">
    <property type="entry name" value="LysR_HTH_N"/>
</dbReference>
<accession>A0ABU5I4C4</accession>
<dbReference type="SUPFAM" id="SSF53850">
    <property type="entry name" value="Periplasmic binding protein-like II"/>
    <property type="match status" value="1"/>
</dbReference>
<evidence type="ECO:0000256" key="4">
    <source>
        <dbReference type="ARBA" id="ARBA00023163"/>
    </source>
</evidence>
<organism evidence="6 7">
    <name type="scientific">Fulvimarina uroteuthidis</name>
    <dbReference type="NCBI Taxonomy" id="3098149"/>
    <lineage>
        <taxon>Bacteria</taxon>
        <taxon>Pseudomonadati</taxon>
        <taxon>Pseudomonadota</taxon>
        <taxon>Alphaproteobacteria</taxon>
        <taxon>Hyphomicrobiales</taxon>
        <taxon>Aurantimonadaceae</taxon>
        <taxon>Fulvimarina</taxon>
    </lineage>
</organism>
<dbReference type="Pfam" id="PF03466">
    <property type="entry name" value="LysR_substrate"/>
    <property type="match status" value="1"/>
</dbReference>
<dbReference type="Proteomes" id="UP001294412">
    <property type="component" value="Unassembled WGS sequence"/>
</dbReference>
<dbReference type="InterPro" id="IPR058163">
    <property type="entry name" value="LysR-type_TF_proteobact-type"/>
</dbReference>
<dbReference type="InterPro" id="IPR036388">
    <property type="entry name" value="WH-like_DNA-bd_sf"/>
</dbReference>
<dbReference type="PROSITE" id="PS50931">
    <property type="entry name" value="HTH_LYSR"/>
    <property type="match status" value="1"/>
</dbReference>
<feature type="domain" description="HTH lysR-type" evidence="5">
    <location>
        <begin position="8"/>
        <end position="65"/>
    </location>
</feature>
<gene>
    <name evidence="6" type="ORF">U0C82_13800</name>
</gene>
<comment type="caution">
    <text evidence="6">The sequence shown here is derived from an EMBL/GenBank/DDBJ whole genome shotgun (WGS) entry which is preliminary data.</text>
</comment>
<evidence type="ECO:0000313" key="6">
    <source>
        <dbReference type="EMBL" id="MDY8110212.1"/>
    </source>
</evidence>
<protein>
    <submittedName>
        <fullName evidence="6">LysR family transcriptional regulator</fullName>
    </submittedName>
</protein>
<evidence type="ECO:0000256" key="1">
    <source>
        <dbReference type="ARBA" id="ARBA00009437"/>
    </source>
</evidence>
<keyword evidence="4" id="KW-0804">Transcription</keyword>
<evidence type="ECO:0000256" key="2">
    <source>
        <dbReference type="ARBA" id="ARBA00023015"/>
    </source>
</evidence>
<keyword evidence="2" id="KW-0805">Transcription regulation</keyword>
<name>A0ABU5I4C4_9HYPH</name>
<dbReference type="EMBL" id="JAXLPB010000004">
    <property type="protein sequence ID" value="MDY8110212.1"/>
    <property type="molecule type" value="Genomic_DNA"/>
</dbReference>
<dbReference type="Gene3D" id="1.10.10.10">
    <property type="entry name" value="Winged helix-like DNA-binding domain superfamily/Winged helix DNA-binding domain"/>
    <property type="match status" value="1"/>
</dbReference>
<keyword evidence="7" id="KW-1185">Reference proteome</keyword>
<evidence type="ECO:0000256" key="3">
    <source>
        <dbReference type="ARBA" id="ARBA00023125"/>
    </source>
</evidence>
<keyword evidence="3" id="KW-0238">DNA-binding</keyword>
<evidence type="ECO:0000259" key="5">
    <source>
        <dbReference type="PROSITE" id="PS50931"/>
    </source>
</evidence>
<dbReference type="PANTHER" id="PTHR30537:SF3">
    <property type="entry name" value="TRANSCRIPTIONAL REGULATORY PROTEIN"/>
    <property type="match status" value="1"/>
</dbReference>
<dbReference type="Gene3D" id="3.40.190.290">
    <property type="match status" value="1"/>
</dbReference>
<dbReference type="InterPro" id="IPR036390">
    <property type="entry name" value="WH_DNA-bd_sf"/>
</dbReference>
<proteinExistence type="inferred from homology"/>